<dbReference type="AlphaFoldDB" id="W7XBJ3"/>
<dbReference type="KEGG" id="tet:TTHERM_001055482"/>
<keyword evidence="2" id="KW-1185">Reference proteome</keyword>
<sequence length="122" mass="14995">MPQNIFFEFSISFSTSEEYNDFFWFYVLLFFIGSENNFQLQLDELSIFSLLFFWIFAQSSYFDCYARLKCCYFSNKSVKIKSPSYFFRLSSFRIQFSFDLTFDTSSNLFYFINFNNYYIWSF</sequence>
<name>W7XBJ3_TETTS</name>
<dbReference type="EMBL" id="GG662241">
    <property type="protein sequence ID" value="EWS71046.1"/>
    <property type="molecule type" value="Genomic_DNA"/>
</dbReference>
<protein>
    <submittedName>
        <fullName evidence="1">Uncharacterized protein</fullName>
    </submittedName>
</protein>
<proteinExistence type="predicted"/>
<dbReference type="GeneID" id="24441580"/>
<dbReference type="InParanoid" id="W7XBJ3"/>
<organism evidence="1 2">
    <name type="scientific">Tetrahymena thermophila (strain SB210)</name>
    <dbReference type="NCBI Taxonomy" id="312017"/>
    <lineage>
        <taxon>Eukaryota</taxon>
        <taxon>Sar</taxon>
        <taxon>Alveolata</taxon>
        <taxon>Ciliophora</taxon>
        <taxon>Intramacronucleata</taxon>
        <taxon>Oligohymenophorea</taxon>
        <taxon>Hymenostomatida</taxon>
        <taxon>Tetrahymenina</taxon>
        <taxon>Tetrahymenidae</taxon>
        <taxon>Tetrahymena</taxon>
    </lineage>
</organism>
<dbReference type="Proteomes" id="UP000009168">
    <property type="component" value="Unassembled WGS sequence"/>
</dbReference>
<dbReference type="RefSeq" id="XP_012656412.1">
    <property type="nucleotide sequence ID" value="XM_012800958.1"/>
</dbReference>
<accession>W7XBJ3</accession>
<gene>
    <name evidence="1" type="ORF">TTHERM_001055482</name>
</gene>
<evidence type="ECO:0000313" key="1">
    <source>
        <dbReference type="EMBL" id="EWS71046.1"/>
    </source>
</evidence>
<evidence type="ECO:0000313" key="2">
    <source>
        <dbReference type="Proteomes" id="UP000009168"/>
    </source>
</evidence>
<reference evidence="2" key="1">
    <citation type="journal article" date="2006" name="PLoS Biol.">
        <title>Macronuclear genome sequence of the ciliate Tetrahymena thermophila, a model eukaryote.</title>
        <authorList>
            <person name="Eisen J.A."/>
            <person name="Coyne R.S."/>
            <person name="Wu M."/>
            <person name="Wu D."/>
            <person name="Thiagarajan M."/>
            <person name="Wortman J.R."/>
            <person name="Badger J.H."/>
            <person name="Ren Q."/>
            <person name="Amedeo P."/>
            <person name="Jones K.M."/>
            <person name="Tallon L.J."/>
            <person name="Delcher A.L."/>
            <person name="Salzberg S.L."/>
            <person name="Silva J.C."/>
            <person name="Haas B.J."/>
            <person name="Majoros W.H."/>
            <person name="Farzad M."/>
            <person name="Carlton J.M."/>
            <person name="Smith R.K. Jr."/>
            <person name="Garg J."/>
            <person name="Pearlman R.E."/>
            <person name="Karrer K.M."/>
            <person name="Sun L."/>
            <person name="Manning G."/>
            <person name="Elde N.C."/>
            <person name="Turkewitz A.P."/>
            <person name="Asai D.J."/>
            <person name="Wilkes D.E."/>
            <person name="Wang Y."/>
            <person name="Cai H."/>
            <person name="Collins K."/>
            <person name="Stewart B.A."/>
            <person name="Lee S.R."/>
            <person name="Wilamowska K."/>
            <person name="Weinberg Z."/>
            <person name="Ruzzo W.L."/>
            <person name="Wloga D."/>
            <person name="Gaertig J."/>
            <person name="Frankel J."/>
            <person name="Tsao C.-C."/>
            <person name="Gorovsky M.A."/>
            <person name="Keeling P.J."/>
            <person name="Waller R.F."/>
            <person name="Patron N.J."/>
            <person name="Cherry J.M."/>
            <person name="Stover N.A."/>
            <person name="Krieger C.J."/>
            <person name="del Toro C."/>
            <person name="Ryder H.F."/>
            <person name="Williamson S.C."/>
            <person name="Barbeau R.A."/>
            <person name="Hamilton E.P."/>
            <person name="Orias E."/>
        </authorList>
    </citation>
    <scope>NUCLEOTIDE SEQUENCE [LARGE SCALE GENOMIC DNA]</scope>
    <source>
        <strain evidence="2">SB210</strain>
    </source>
</reference>